<dbReference type="Gene3D" id="1.10.150.20">
    <property type="entry name" value="5' to 3' exonuclease, C-terminal subdomain"/>
    <property type="match status" value="1"/>
</dbReference>
<evidence type="ECO:0000256" key="8">
    <source>
        <dbReference type="ARBA" id="ARBA00032524"/>
    </source>
</evidence>
<dbReference type="Pfam" id="PF03118">
    <property type="entry name" value="RNA_pol_A_CTD"/>
    <property type="match status" value="1"/>
</dbReference>
<dbReference type="InterPro" id="IPR011262">
    <property type="entry name" value="DNA-dir_RNA_pol_insert"/>
</dbReference>
<dbReference type="SUPFAM" id="SSF47789">
    <property type="entry name" value="C-terminal domain of RNA polymerase alpha subunit"/>
    <property type="match status" value="1"/>
</dbReference>
<dbReference type="EMBL" id="CP123443">
    <property type="protein sequence ID" value="WGK68909.1"/>
    <property type="molecule type" value="Genomic_DNA"/>
</dbReference>
<keyword evidence="4 11" id="KW-0240">DNA-directed RNA polymerase</keyword>
<sequence length="347" mass="39134">MARGNLLRGLKHPKEVYFEAEEERENYGRFIAYPFEHGYGSTIGNSLRRILLSSIQGYAISAIQVTHHDVEGVVKTVSSEFDVIPGMVEDTLTFISNLKKLNISLLNSEEEEARTILIKIQGEGELTGADFETEEGIRVHNKDHHLATFMPDTSLEIEAQIGFGRGYRSAEENQPFIEIIGTIVLDCNFSPVDWVRFRVEPTRVGQRSDYDKLILEVETNGTLMPADAVAEAAKLAKEQYSVFINFDESLIVAEEEVSEDELKVKKLLEKTVDELELSVRSSNCLRSAQIRTVGELVSWTEDDIAKTRNFGKKSLQEIKDKLASWGLNFGMTDFHAILKSVKLNEIQ</sequence>
<keyword evidence="5 11" id="KW-0808">Transferase</keyword>
<dbReference type="Gene3D" id="2.170.120.12">
    <property type="entry name" value="DNA-directed RNA polymerase, insert domain"/>
    <property type="match status" value="1"/>
</dbReference>
<comment type="domain">
    <text evidence="11">The N-terminal domain is essential for RNAP assembly and basal transcription, whereas the C-terminal domain is involved in interaction with transcriptional regulators and with upstream promoter elements.</text>
</comment>
<protein>
    <recommendedName>
        <fullName evidence="3 11">DNA-directed RNA polymerase subunit alpha</fullName>
        <shortName evidence="11">RNAP subunit alpha</shortName>
        <ecNumber evidence="2 11">2.7.7.6</ecNumber>
    </recommendedName>
    <alternativeName>
        <fullName evidence="9 11">RNA polymerase subunit alpha</fullName>
    </alternativeName>
    <alternativeName>
        <fullName evidence="8 11">Transcriptase subunit alpha</fullName>
    </alternativeName>
</protein>
<dbReference type="InterPro" id="IPR036643">
    <property type="entry name" value="RNApol_insert_sf"/>
</dbReference>
<dbReference type="GO" id="GO:0003899">
    <property type="term" value="F:DNA-directed RNA polymerase activity"/>
    <property type="evidence" value="ECO:0007669"/>
    <property type="project" value="UniProtKB-EC"/>
</dbReference>
<feature type="region of interest" description="Alpha C-terminal domain (alpha-CTD)" evidence="11">
    <location>
        <begin position="264"/>
        <end position="347"/>
    </location>
</feature>
<dbReference type="InterPro" id="IPR036603">
    <property type="entry name" value="RBP11-like"/>
</dbReference>
<evidence type="ECO:0000256" key="2">
    <source>
        <dbReference type="ARBA" id="ARBA00012418"/>
    </source>
</evidence>
<evidence type="ECO:0000259" key="12">
    <source>
        <dbReference type="SMART" id="SM00662"/>
    </source>
</evidence>
<dbReference type="RefSeq" id="WP_326927096.1">
    <property type="nucleotide sequence ID" value="NZ_CP123443.1"/>
</dbReference>
<evidence type="ECO:0000256" key="4">
    <source>
        <dbReference type="ARBA" id="ARBA00022478"/>
    </source>
</evidence>
<keyword evidence="14" id="KW-1185">Reference proteome</keyword>
<dbReference type="Proteomes" id="UP001228690">
    <property type="component" value="Chromosome"/>
</dbReference>
<evidence type="ECO:0000256" key="6">
    <source>
        <dbReference type="ARBA" id="ARBA00022695"/>
    </source>
</evidence>
<dbReference type="NCBIfam" id="NF003513">
    <property type="entry name" value="PRK05182.1-2"/>
    <property type="match status" value="1"/>
</dbReference>
<keyword evidence="6 11" id="KW-0548">Nucleotidyltransferase</keyword>
<dbReference type="CDD" id="cd06928">
    <property type="entry name" value="RNAP_alpha_NTD"/>
    <property type="match status" value="1"/>
</dbReference>
<dbReference type="Gene3D" id="3.30.1360.10">
    <property type="entry name" value="RNA polymerase, RBP11-like subunit"/>
    <property type="match status" value="1"/>
</dbReference>
<dbReference type="GO" id="GO:0000428">
    <property type="term" value="C:DNA-directed RNA polymerase complex"/>
    <property type="evidence" value="ECO:0007669"/>
    <property type="project" value="UniProtKB-KW"/>
</dbReference>
<name>A0ABY8MFY0_9SPIO</name>
<dbReference type="NCBIfam" id="NF003519">
    <property type="entry name" value="PRK05182.2-5"/>
    <property type="match status" value="1"/>
</dbReference>
<comment type="function">
    <text evidence="11">DNA-dependent RNA polymerase catalyzes the transcription of DNA into RNA using the four ribonucleoside triphosphates as substrates.</text>
</comment>
<dbReference type="SUPFAM" id="SSF55257">
    <property type="entry name" value="RBP11-like subunits of RNA polymerase"/>
    <property type="match status" value="1"/>
</dbReference>
<comment type="subunit">
    <text evidence="11">Homodimer. The RNAP catalytic core consists of 2 alpha, 1 beta, 1 beta' and 1 omega subunit. When a sigma factor is associated with the core the holoenzyme is formed, which can initiate transcription.</text>
</comment>
<dbReference type="Pfam" id="PF01193">
    <property type="entry name" value="RNA_pol_L"/>
    <property type="match status" value="1"/>
</dbReference>
<dbReference type="SUPFAM" id="SSF56553">
    <property type="entry name" value="Insert subdomain of RNA polymerase alpha subunit"/>
    <property type="match status" value="1"/>
</dbReference>
<evidence type="ECO:0000256" key="10">
    <source>
        <dbReference type="ARBA" id="ARBA00048552"/>
    </source>
</evidence>
<keyword evidence="7 11" id="KW-0804">Transcription</keyword>
<feature type="region of interest" description="Alpha N-terminal domain (alpha-NTD)" evidence="11">
    <location>
        <begin position="1"/>
        <end position="247"/>
    </location>
</feature>
<dbReference type="SMART" id="SM00662">
    <property type="entry name" value="RPOLD"/>
    <property type="match status" value="1"/>
</dbReference>
<evidence type="ECO:0000256" key="3">
    <source>
        <dbReference type="ARBA" id="ARBA00015972"/>
    </source>
</evidence>
<proteinExistence type="inferred from homology"/>
<dbReference type="HAMAP" id="MF_00059">
    <property type="entry name" value="RNApol_bact_RpoA"/>
    <property type="match status" value="1"/>
</dbReference>
<comment type="similarity">
    <text evidence="1 11">Belongs to the RNA polymerase alpha chain family.</text>
</comment>
<evidence type="ECO:0000256" key="9">
    <source>
        <dbReference type="ARBA" id="ARBA00033070"/>
    </source>
</evidence>
<dbReference type="EC" id="2.7.7.6" evidence="2 11"/>
<dbReference type="InterPro" id="IPR011263">
    <property type="entry name" value="DNA-dir_RNA_pol_RpoA/D/Rpb3"/>
</dbReference>
<evidence type="ECO:0000313" key="14">
    <source>
        <dbReference type="Proteomes" id="UP001228690"/>
    </source>
</evidence>
<evidence type="ECO:0000256" key="11">
    <source>
        <dbReference type="HAMAP-Rule" id="MF_00059"/>
    </source>
</evidence>
<organism evidence="13 14">
    <name type="scientific">Candidatus Haliotispira prima</name>
    <dbReference type="NCBI Taxonomy" id="3034016"/>
    <lineage>
        <taxon>Bacteria</taxon>
        <taxon>Pseudomonadati</taxon>
        <taxon>Spirochaetota</taxon>
        <taxon>Spirochaetia</taxon>
        <taxon>Spirochaetales</taxon>
        <taxon>Spirochaetaceae</taxon>
        <taxon>Candidatus Haliotispira</taxon>
    </lineage>
</organism>
<comment type="catalytic activity">
    <reaction evidence="10 11">
        <text>RNA(n) + a ribonucleoside 5'-triphosphate = RNA(n+1) + diphosphate</text>
        <dbReference type="Rhea" id="RHEA:21248"/>
        <dbReference type="Rhea" id="RHEA-COMP:14527"/>
        <dbReference type="Rhea" id="RHEA-COMP:17342"/>
        <dbReference type="ChEBI" id="CHEBI:33019"/>
        <dbReference type="ChEBI" id="CHEBI:61557"/>
        <dbReference type="ChEBI" id="CHEBI:140395"/>
        <dbReference type="EC" id="2.7.7.6"/>
    </reaction>
</comment>
<gene>
    <name evidence="11" type="primary">rpoA</name>
    <name evidence="13" type="ORF">P0082_10545</name>
</gene>
<dbReference type="InterPro" id="IPR011260">
    <property type="entry name" value="RNAP_asu_C"/>
</dbReference>
<evidence type="ECO:0000256" key="5">
    <source>
        <dbReference type="ARBA" id="ARBA00022679"/>
    </source>
</evidence>
<feature type="domain" description="DNA-directed RNA polymerase RpoA/D/Rpb3-type" evidence="12">
    <location>
        <begin position="27"/>
        <end position="246"/>
    </location>
</feature>
<dbReference type="Pfam" id="PF01000">
    <property type="entry name" value="RNA_pol_A_bac"/>
    <property type="match status" value="1"/>
</dbReference>
<dbReference type="NCBIfam" id="TIGR02027">
    <property type="entry name" value="rpoA"/>
    <property type="match status" value="1"/>
</dbReference>
<evidence type="ECO:0000256" key="7">
    <source>
        <dbReference type="ARBA" id="ARBA00023163"/>
    </source>
</evidence>
<accession>A0ABY8MFY0</accession>
<reference evidence="13 14" key="1">
    <citation type="submission" date="2023-04" db="EMBL/GenBank/DDBJ databases">
        <title>Spirochaete genome identified in red abalone sample constitutes a novel genus.</title>
        <authorList>
            <person name="Sharma S.P."/>
            <person name="Purcell C.M."/>
            <person name="Hyde J.R."/>
            <person name="Severin A.J."/>
        </authorList>
    </citation>
    <scope>NUCLEOTIDE SEQUENCE [LARGE SCALE GENOMIC DNA]</scope>
    <source>
        <strain evidence="13 14">SP-2023</strain>
    </source>
</reference>
<evidence type="ECO:0000313" key="13">
    <source>
        <dbReference type="EMBL" id="WGK68909.1"/>
    </source>
</evidence>
<evidence type="ECO:0000256" key="1">
    <source>
        <dbReference type="ARBA" id="ARBA00007123"/>
    </source>
</evidence>
<dbReference type="InterPro" id="IPR011773">
    <property type="entry name" value="DNA-dir_RpoA"/>
</dbReference>